<organism evidence="4 5">
    <name type="scientific">Collybia nuda</name>
    <dbReference type="NCBI Taxonomy" id="64659"/>
    <lineage>
        <taxon>Eukaryota</taxon>
        <taxon>Fungi</taxon>
        <taxon>Dikarya</taxon>
        <taxon>Basidiomycota</taxon>
        <taxon>Agaricomycotina</taxon>
        <taxon>Agaricomycetes</taxon>
        <taxon>Agaricomycetidae</taxon>
        <taxon>Agaricales</taxon>
        <taxon>Tricholomatineae</taxon>
        <taxon>Clitocybaceae</taxon>
        <taxon>Collybia</taxon>
    </lineage>
</organism>
<feature type="region of interest" description="Disordered" evidence="1">
    <location>
        <begin position="274"/>
        <end position="297"/>
    </location>
</feature>
<dbReference type="AlphaFoldDB" id="A0A9P6CMK2"/>
<reference evidence="4" key="1">
    <citation type="submission" date="2020-11" db="EMBL/GenBank/DDBJ databases">
        <authorList>
            <consortium name="DOE Joint Genome Institute"/>
            <person name="Ahrendt S."/>
            <person name="Riley R."/>
            <person name="Andreopoulos W."/>
            <person name="Labutti K."/>
            <person name="Pangilinan J."/>
            <person name="Ruiz-Duenas F.J."/>
            <person name="Barrasa J.M."/>
            <person name="Sanchez-Garcia M."/>
            <person name="Camarero S."/>
            <person name="Miyauchi S."/>
            <person name="Serrano A."/>
            <person name="Linde D."/>
            <person name="Babiker R."/>
            <person name="Drula E."/>
            <person name="Ayuso-Fernandez I."/>
            <person name="Pacheco R."/>
            <person name="Padilla G."/>
            <person name="Ferreira P."/>
            <person name="Barriuso J."/>
            <person name="Kellner H."/>
            <person name="Castanera R."/>
            <person name="Alfaro M."/>
            <person name="Ramirez L."/>
            <person name="Pisabarro A.G."/>
            <person name="Kuo A."/>
            <person name="Tritt A."/>
            <person name="Lipzen A."/>
            <person name="He G."/>
            <person name="Yan M."/>
            <person name="Ng V."/>
            <person name="Cullen D."/>
            <person name="Martin F."/>
            <person name="Rosso M.-N."/>
            <person name="Henrissat B."/>
            <person name="Hibbett D."/>
            <person name="Martinez A.T."/>
            <person name="Grigoriev I.V."/>
        </authorList>
    </citation>
    <scope>NUCLEOTIDE SEQUENCE</scope>
    <source>
        <strain evidence="4">CBS 247.69</strain>
    </source>
</reference>
<dbReference type="OrthoDB" id="5959761at2759"/>
<feature type="signal peptide" evidence="2">
    <location>
        <begin position="1"/>
        <end position="18"/>
    </location>
</feature>
<dbReference type="InterPro" id="IPR053183">
    <property type="entry name" value="ASL1"/>
</dbReference>
<gene>
    <name evidence="4" type="ORF">BDZ94DRAFT_1295136</name>
</gene>
<evidence type="ECO:0000256" key="2">
    <source>
        <dbReference type="SAM" id="SignalP"/>
    </source>
</evidence>
<dbReference type="Pfam" id="PF11790">
    <property type="entry name" value="Glyco_hydro_cc"/>
    <property type="match status" value="1"/>
</dbReference>
<comment type="caution">
    <text evidence="4">The sequence shown here is derived from an EMBL/GenBank/DDBJ whole genome shotgun (WGS) entry which is preliminary data.</text>
</comment>
<feature type="chain" id="PRO_5040161524" evidence="2">
    <location>
        <begin position="19"/>
        <end position="324"/>
    </location>
</feature>
<keyword evidence="2" id="KW-0732">Signal</keyword>
<dbReference type="InterPro" id="IPR024655">
    <property type="entry name" value="Asl1_glyco_hydro_catalytic"/>
</dbReference>
<dbReference type="EMBL" id="MU150237">
    <property type="protein sequence ID" value="KAF9467395.1"/>
    <property type="molecule type" value="Genomic_DNA"/>
</dbReference>
<evidence type="ECO:0000256" key="1">
    <source>
        <dbReference type="SAM" id="MobiDB-lite"/>
    </source>
</evidence>
<name>A0A9P6CMK2_9AGAR</name>
<protein>
    <submittedName>
        <fullName evidence="4">Glycosyl hydrolase catalytic core-domain-containing protein</fullName>
    </submittedName>
</protein>
<keyword evidence="4" id="KW-0378">Hydrolase</keyword>
<dbReference type="SUPFAM" id="SSF51445">
    <property type="entry name" value="(Trans)glycosidases"/>
    <property type="match status" value="1"/>
</dbReference>
<evidence type="ECO:0000313" key="5">
    <source>
        <dbReference type="Proteomes" id="UP000807353"/>
    </source>
</evidence>
<evidence type="ECO:0000313" key="4">
    <source>
        <dbReference type="EMBL" id="KAF9467395.1"/>
    </source>
</evidence>
<dbReference type="GO" id="GO:0009277">
    <property type="term" value="C:fungal-type cell wall"/>
    <property type="evidence" value="ECO:0007669"/>
    <property type="project" value="TreeGrafter"/>
</dbReference>
<dbReference type="PANTHER" id="PTHR34154:SF3">
    <property type="entry name" value="ALKALI-SENSITIVE LINKAGE PROTEIN 1"/>
    <property type="match status" value="1"/>
</dbReference>
<dbReference type="GO" id="GO:0071966">
    <property type="term" value="P:fungal-type cell wall polysaccharide metabolic process"/>
    <property type="evidence" value="ECO:0007669"/>
    <property type="project" value="TreeGrafter"/>
</dbReference>
<dbReference type="Proteomes" id="UP000807353">
    <property type="component" value="Unassembled WGS sequence"/>
</dbReference>
<keyword evidence="5" id="KW-1185">Reference proteome</keyword>
<evidence type="ECO:0000259" key="3">
    <source>
        <dbReference type="Pfam" id="PF11790"/>
    </source>
</evidence>
<feature type="domain" description="Asl1-like glycosyl hydrolase catalytic" evidence="3">
    <location>
        <begin position="35"/>
        <end position="270"/>
    </location>
</feature>
<dbReference type="PANTHER" id="PTHR34154">
    <property type="entry name" value="ALKALI-SENSITIVE LINKAGE PROTEIN 1"/>
    <property type="match status" value="1"/>
</dbReference>
<accession>A0A9P6CMK2</accession>
<sequence>MVCVTAIITIFTITCVSALSAFSINRGVANTSKTGLAWPNGDSVDLGQYRTTGKVSWYYTWSPFSIDTDLEFVAMLWGQKSVDQFSSTINDTIAKRGVKAILGMNEPQEPGQSNLTAEQGAEMWKAYLEPLRSQGIRLGSPAPSSAPSGKIWLQDFLVACAGACTVDFIALHYYDVNATQFKEYLTDYHQTFQRPLWVTEWACQNFNDLQAQCSKDDVVLFLNETQIFMDNSDFVERYAWFGAMRDMSGVNQADALMDSGGKINALGKQYIGSEPPQTSGGGNADGPMAPGGRDGGVSISSSSSKWIGFRATNAILLFFAFLLI</sequence>
<dbReference type="InterPro" id="IPR017853">
    <property type="entry name" value="GH"/>
</dbReference>
<dbReference type="GO" id="GO:0016787">
    <property type="term" value="F:hydrolase activity"/>
    <property type="evidence" value="ECO:0007669"/>
    <property type="project" value="UniProtKB-KW"/>
</dbReference>
<dbReference type="Gene3D" id="3.20.20.80">
    <property type="entry name" value="Glycosidases"/>
    <property type="match status" value="1"/>
</dbReference>
<proteinExistence type="predicted"/>